<keyword evidence="4" id="KW-0732">Signal</keyword>
<dbReference type="Proteomes" id="UP001152049">
    <property type="component" value="Unassembled WGS sequence"/>
</dbReference>
<dbReference type="CDD" id="cd01821">
    <property type="entry name" value="Rhamnogalacturan_acetylesterase_like"/>
    <property type="match status" value="1"/>
</dbReference>
<feature type="domain" description="SGNH hydrolase-type esterase" evidence="5">
    <location>
        <begin position="27"/>
        <end position="219"/>
    </location>
</feature>
<evidence type="ECO:0000256" key="2">
    <source>
        <dbReference type="ARBA" id="ARBA00022801"/>
    </source>
</evidence>
<keyword evidence="7" id="KW-1185">Reference proteome</keyword>
<feature type="region of interest" description="Disordered" evidence="3">
    <location>
        <begin position="91"/>
        <end position="114"/>
    </location>
</feature>
<feature type="signal peptide" evidence="4">
    <location>
        <begin position="1"/>
        <end position="19"/>
    </location>
</feature>
<dbReference type="PANTHER" id="PTHR43695:SF1">
    <property type="entry name" value="RHAMNOGALACTURONAN ACETYLESTERASE"/>
    <property type="match status" value="1"/>
</dbReference>
<evidence type="ECO:0000259" key="5">
    <source>
        <dbReference type="Pfam" id="PF13472"/>
    </source>
</evidence>
<dbReference type="SUPFAM" id="SSF52266">
    <property type="entry name" value="SGNH hydrolase"/>
    <property type="match status" value="1"/>
</dbReference>
<dbReference type="OrthoDB" id="5041285at2759"/>
<evidence type="ECO:0000256" key="4">
    <source>
        <dbReference type="SAM" id="SignalP"/>
    </source>
</evidence>
<name>A0A9W8RL31_9HYPO</name>
<sequence length="259" mass="28384">MHFSNVLGWVVLASPPIEAAKLLICSDSTTANYATGNALQGWGFYIRDYTTLAVQNLAKNGRSTRSFINEGLWKDLLSKTAPEDFVVIEMGHNDDMDPTTSNRGTLPGTGEETVTVTTSSGKTEVVHTFGWYLRKMIADVEAKGATPIISGLVTRNYWNGDTLQSDWAFADYAETVAKAAEVEYIDHTKYSVALFQALGPTKAKTYYPNDNTHTNWEGANLNAQAFVQAIKYKCGRTSALKKYINSAGNAIKSPAQQEC</sequence>
<dbReference type="Pfam" id="PF13472">
    <property type="entry name" value="Lipase_GDSL_2"/>
    <property type="match status" value="1"/>
</dbReference>
<accession>A0A9W8RL31</accession>
<dbReference type="InterPro" id="IPR013830">
    <property type="entry name" value="SGNH_hydro"/>
</dbReference>
<dbReference type="InterPro" id="IPR036514">
    <property type="entry name" value="SGNH_hydro_sf"/>
</dbReference>
<evidence type="ECO:0000256" key="1">
    <source>
        <dbReference type="ARBA" id="ARBA00008668"/>
    </source>
</evidence>
<dbReference type="InterPro" id="IPR037459">
    <property type="entry name" value="RhgT-like"/>
</dbReference>
<dbReference type="Gene3D" id="3.40.50.1110">
    <property type="entry name" value="SGNH hydrolase"/>
    <property type="match status" value="1"/>
</dbReference>
<reference evidence="6" key="1">
    <citation type="submission" date="2022-09" db="EMBL/GenBank/DDBJ databases">
        <title>Fusarium specimens isolated from Avocado Roots.</title>
        <authorList>
            <person name="Stajich J."/>
            <person name="Roper C."/>
            <person name="Heimlech-Rivalta G."/>
        </authorList>
    </citation>
    <scope>NUCLEOTIDE SEQUENCE</scope>
    <source>
        <strain evidence="6">CF00136</strain>
    </source>
</reference>
<feature type="chain" id="PRO_5040728197" description="SGNH hydrolase-type esterase domain-containing protein" evidence="4">
    <location>
        <begin position="20"/>
        <end position="259"/>
    </location>
</feature>
<proteinExistence type="inferred from homology"/>
<protein>
    <recommendedName>
        <fullName evidence="5">SGNH hydrolase-type esterase domain-containing protein</fullName>
    </recommendedName>
</protein>
<organism evidence="6 7">
    <name type="scientific">Fusarium torreyae</name>
    <dbReference type="NCBI Taxonomy" id="1237075"/>
    <lineage>
        <taxon>Eukaryota</taxon>
        <taxon>Fungi</taxon>
        <taxon>Dikarya</taxon>
        <taxon>Ascomycota</taxon>
        <taxon>Pezizomycotina</taxon>
        <taxon>Sordariomycetes</taxon>
        <taxon>Hypocreomycetidae</taxon>
        <taxon>Hypocreales</taxon>
        <taxon>Nectriaceae</taxon>
        <taxon>Fusarium</taxon>
    </lineage>
</organism>
<keyword evidence="2" id="KW-0378">Hydrolase</keyword>
<dbReference type="AlphaFoldDB" id="A0A9W8RL31"/>
<dbReference type="EMBL" id="JAOQAZ010000054">
    <property type="protein sequence ID" value="KAJ4243812.1"/>
    <property type="molecule type" value="Genomic_DNA"/>
</dbReference>
<evidence type="ECO:0000313" key="6">
    <source>
        <dbReference type="EMBL" id="KAJ4243812.1"/>
    </source>
</evidence>
<comment type="similarity">
    <text evidence="1">Belongs to the 'GDSL' lipolytic enzyme family.</text>
</comment>
<evidence type="ECO:0000313" key="7">
    <source>
        <dbReference type="Proteomes" id="UP001152049"/>
    </source>
</evidence>
<comment type="caution">
    <text evidence="6">The sequence shown here is derived from an EMBL/GenBank/DDBJ whole genome shotgun (WGS) entry which is preliminary data.</text>
</comment>
<evidence type="ECO:0000256" key="3">
    <source>
        <dbReference type="SAM" id="MobiDB-lite"/>
    </source>
</evidence>
<dbReference type="GO" id="GO:0016787">
    <property type="term" value="F:hydrolase activity"/>
    <property type="evidence" value="ECO:0007669"/>
    <property type="project" value="UniProtKB-KW"/>
</dbReference>
<gene>
    <name evidence="6" type="ORF">NW762_014689</name>
</gene>
<dbReference type="PANTHER" id="PTHR43695">
    <property type="entry name" value="PUTATIVE (AFU_ORTHOLOGUE AFUA_2G17250)-RELATED"/>
    <property type="match status" value="1"/>
</dbReference>